<sequence>MAANHNKVNVDGNIWCGWGSNGAPCTEPEDLNGFKMHNSQGKAIGFNRPMEWCTNLFFGGAKTDRLYWPRRHSVYPPL</sequence>
<gene>
    <name evidence="1" type="ORF">GGQ73_004069</name>
</gene>
<evidence type="ECO:0000313" key="1">
    <source>
        <dbReference type="EMBL" id="MBB3948095.1"/>
    </source>
</evidence>
<protein>
    <submittedName>
        <fullName evidence="1">Sugar lactone lactonase YvrE</fullName>
    </submittedName>
</protein>
<dbReference type="EMBL" id="JACIDV010000015">
    <property type="protein sequence ID" value="MBB3948095.1"/>
    <property type="molecule type" value="Genomic_DNA"/>
</dbReference>
<accession>A0A7W6G3R0</accession>
<comment type="caution">
    <text evidence="1">The sequence shown here is derived from an EMBL/GenBank/DDBJ whole genome shotgun (WGS) entry which is preliminary data.</text>
</comment>
<reference evidence="1 2" key="1">
    <citation type="submission" date="2020-08" db="EMBL/GenBank/DDBJ databases">
        <title>Genomic Encyclopedia of Type Strains, Phase IV (KMG-IV): sequencing the most valuable type-strain genomes for metagenomic binning, comparative biology and taxonomic classification.</title>
        <authorList>
            <person name="Goeker M."/>
        </authorList>
    </citation>
    <scope>NUCLEOTIDE SEQUENCE [LARGE SCALE GENOMIC DNA]</scope>
    <source>
        <strain evidence="1 2">DSM 26438</strain>
    </source>
</reference>
<name>A0A7W6G3R0_9HYPH</name>
<evidence type="ECO:0000313" key="2">
    <source>
        <dbReference type="Proteomes" id="UP000565286"/>
    </source>
</evidence>
<proteinExistence type="predicted"/>
<organism evidence="1 2">
    <name type="scientific">Rhizobium skierniewicense</name>
    <dbReference type="NCBI Taxonomy" id="984260"/>
    <lineage>
        <taxon>Bacteria</taxon>
        <taxon>Pseudomonadati</taxon>
        <taxon>Pseudomonadota</taxon>
        <taxon>Alphaproteobacteria</taxon>
        <taxon>Hyphomicrobiales</taxon>
        <taxon>Rhizobiaceae</taxon>
        <taxon>Rhizobium/Agrobacterium group</taxon>
        <taxon>Rhizobium</taxon>
    </lineage>
</organism>
<dbReference type="RefSeq" id="WP_183897540.1">
    <property type="nucleotide sequence ID" value="NZ_JACIDV010000015.1"/>
</dbReference>
<keyword evidence="2" id="KW-1185">Reference proteome</keyword>
<dbReference type="AlphaFoldDB" id="A0A7W6G3R0"/>
<dbReference type="Proteomes" id="UP000565286">
    <property type="component" value="Unassembled WGS sequence"/>
</dbReference>